<dbReference type="EMBL" id="DYZL01000048">
    <property type="protein sequence ID" value="HJH42732.1"/>
    <property type="molecule type" value="Genomic_DNA"/>
</dbReference>
<proteinExistence type="predicted"/>
<dbReference type="InterPro" id="IPR043740">
    <property type="entry name" value="DUF5685"/>
</dbReference>
<sequence length="315" mass="33161">MFGYVVPAWEGLSEAERERYHEAYCGLCRAIGERCGQRCRCALTYDLVFLALLLGSLYEPQERAGAGRCVPHPAKPHRFVRTACVDYAADATVALAYHKALDDWRDDRSVRARAFACALAGPYRGVRARNPRMCEAVEAGMADIAAIEAAARAGAADAGVDAGVVGVAGAAGAGDVEHASAAEAGGAAHESAMRIAGAEGWTGAEGVADSTGSTSAASHVSATPAPDAAANRFGVLMGELFVYQPDDYWADDLRRLGARLGKFVYVMDAAMDYEDDKASGSYNPLVDIEADAQDVCEDLTVLMAGVAEAFARLPR</sequence>
<dbReference type="AlphaFoldDB" id="A0A9D2VJN1"/>
<accession>A0A9D2VJN1</accession>
<protein>
    <submittedName>
        <fullName evidence="1">DUF5685 family protein</fullName>
    </submittedName>
</protein>
<organism evidence="1 2">
    <name type="scientific">Rubneribacter badeniensis</name>
    <dbReference type="NCBI Taxonomy" id="2070688"/>
    <lineage>
        <taxon>Bacteria</taxon>
        <taxon>Bacillati</taxon>
        <taxon>Actinomycetota</taxon>
        <taxon>Coriobacteriia</taxon>
        <taxon>Eggerthellales</taxon>
        <taxon>Eggerthellaceae</taxon>
        <taxon>Rubneribacter</taxon>
    </lineage>
</organism>
<evidence type="ECO:0000313" key="2">
    <source>
        <dbReference type="Proteomes" id="UP000789325"/>
    </source>
</evidence>
<comment type="caution">
    <text evidence="1">The sequence shown here is derived from an EMBL/GenBank/DDBJ whole genome shotgun (WGS) entry which is preliminary data.</text>
</comment>
<feature type="non-terminal residue" evidence="1">
    <location>
        <position position="315"/>
    </location>
</feature>
<dbReference type="Pfam" id="PF18937">
    <property type="entry name" value="DUF5685"/>
    <property type="match status" value="2"/>
</dbReference>
<evidence type="ECO:0000313" key="1">
    <source>
        <dbReference type="EMBL" id="HJH42732.1"/>
    </source>
</evidence>
<name>A0A9D2VJN1_9ACTN</name>
<reference evidence="1" key="1">
    <citation type="journal article" date="2021" name="PeerJ">
        <title>Extensive microbial diversity within the chicken gut microbiome revealed by metagenomics and culture.</title>
        <authorList>
            <person name="Gilroy R."/>
            <person name="Ravi A."/>
            <person name="Getino M."/>
            <person name="Pursley I."/>
            <person name="Horton D.L."/>
            <person name="Alikhan N.F."/>
            <person name="Baker D."/>
            <person name="Gharbi K."/>
            <person name="Hall N."/>
            <person name="Watson M."/>
            <person name="Adriaenssens E.M."/>
            <person name="Foster-Nyarko E."/>
            <person name="Jarju S."/>
            <person name="Secka A."/>
            <person name="Antonio M."/>
            <person name="Oren A."/>
            <person name="Chaudhuri R.R."/>
            <person name="La Ragione R."/>
            <person name="Hildebrand F."/>
            <person name="Pallen M.J."/>
        </authorList>
    </citation>
    <scope>NUCLEOTIDE SEQUENCE</scope>
    <source>
        <strain evidence="1">USAMLcec12-2067</strain>
    </source>
</reference>
<dbReference type="Proteomes" id="UP000789325">
    <property type="component" value="Unassembled WGS sequence"/>
</dbReference>
<gene>
    <name evidence="1" type="ORF">K8V16_02960</name>
</gene>
<reference evidence="1" key="2">
    <citation type="submission" date="2021-09" db="EMBL/GenBank/DDBJ databases">
        <authorList>
            <person name="Gilroy R."/>
        </authorList>
    </citation>
    <scope>NUCLEOTIDE SEQUENCE</scope>
    <source>
        <strain evidence="1">USAMLcec12-2067</strain>
    </source>
</reference>